<dbReference type="GO" id="GO:0046872">
    <property type="term" value="F:metal ion binding"/>
    <property type="evidence" value="ECO:0007669"/>
    <property type="project" value="InterPro"/>
</dbReference>
<dbReference type="InterPro" id="IPR004843">
    <property type="entry name" value="Calcineurin-like_PHP"/>
</dbReference>
<dbReference type="OrthoDB" id="9809781at2"/>
<keyword evidence="6" id="KW-1185">Reference proteome</keyword>
<feature type="domain" description="Purple acid phosphatase N-terminal" evidence="4">
    <location>
        <begin position="110"/>
        <end position="200"/>
    </location>
</feature>
<dbReference type="PANTHER" id="PTHR45867:SF3">
    <property type="entry name" value="ACID PHOSPHATASE TYPE 7"/>
    <property type="match status" value="1"/>
</dbReference>
<dbReference type="Pfam" id="PF16656">
    <property type="entry name" value="Pur_ac_phosph_N"/>
    <property type="match status" value="1"/>
</dbReference>
<evidence type="ECO:0000256" key="1">
    <source>
        <dbReference type="ARBA" id="ARBA00022729"/>
    </source>
</evidence>
<evidence type="ECO:0000313" key="6">
    <source>
        <dbReference type="Proteomes" id="UP000245845"/>
    </source>
</evidence>
<evidence type="ECO:0000259" key="3">
    <source>
        <dbReference type="Pfam" id="PF00149"/>
    </source>
</evidence>
<dbReference type="InterPro" id="IPR008963">
    <property type="entry name" value="Purple_acid_Pase-like_N"/>
</dbReference>
<dbReference type="Pfam" id="PF00149">
    <property type="entry name" value="Metallophos"/>
    <property type="match status" value="1"/>
</dbReference>
<evidence type="ECO:0000256" key="2">
    <source>
        <dbReference type="SAM" id="Phobius"/>
    </source>
</evidence>
<dbReference type="SUPFAM" id="SSF56300">
    <property type="entry name" value="Metallo-dependent phosphatases"/>
    <property type="match status" value="1"/>
</dbReference>
<protein>
    <submittedName>
        <fullName evidence="5">Calcineurin-like phosphoesterase family protein</fullName>
    </submittedName>
</protein>
<evidence type="ECO:0000313" key="5">
    <source>
        <dbReference type="EMBL" id="PWJ23417.1"/>
    </source>
</evidence>
<keyword evidence="2" id="KW-1133">Transmembrane helix</keyword>
<dbReference type="AlphaFoldDB" id="A0A2Y9C685"/>
<dbReference type="GO" id="GO:0003993">
    <property type="term" value="F:acid phosphatase activity"/>
    <property type="evidence" value="ECO:0007669"/>
    <property type="project" value="InterPro"/>
</dbReference>
<reference evidence="5 6" key="1">
    <citation type="submission" date="2018-05" db="EMBL/GenBank/DDBJ databases">
        <title>The Hungate 1000. A catalogue of reference genomes from the rumen microbiome.</title>
        <authorList>
            <person name="Kelly W."/>
        </authorList>
    </citation>
    <scope>NUCLEOTIDE SEQUENCE [LARGE SCALE GENOMIC DNA]</scope>
    <source>
        <strain evidence="5 6">NLAE-zl-C242</strain>
    </source>
</reference>
<dbReference type="SUPFAM" id="SSF49363">
    <property type="entry name" value="Purple acid phosphatase, N-terminal domain"/>
    <property type="match status" value="1"/>
</dbReference>
<dbReference type="InterPro" id="IPR029052">
    <property type="entry name" value="Metallo-depent_PP-like"/>
</dbReference>
<keyword evidence="1" id="KW-0732">Signal</keyword>
<feature type="domain" description="Calcineurin-like phosphoesterase" evidence="3">
    <location>
        <begin position="208"/>
        <end position="392"/>
    </location>
</feature>
<proteinExistence type="predicted"/>
<dbReference type="Proteomes" id="UP000245845">
    <property type="component" value="Unassembled WGS sequence"/>
</dbReference>
<feature type="transmembrane region" description="Helical" evidence="2">
    <location>
        <begin position="66"/>
        <end position="86"/>
    </location>
</feature>
<dbReference type="EMBL" id="QGDL01000014">
    <property type="protein sequence ID" value="PWJ23417.1"/>
    <property type="molecule type" value="Genomic_DNA"/>
</dbReference>
<organism evidence="5 6">
    <name type="scientific">Faecalicatena orotica</name>
    <dbReference type="NCBI Taxonomy" id="1544"/>
    <lineage>
        <taxon>Bacteria</taxon>
        <taxon>Bacillati</taxon>
        <taxon>Bacillota</taxon>
        <taxon>Clostridia</taxon>
        <taxon>Lachnospirales</taxon>
        <taxon>Lachnospiraceae</taxon>
        <taxon>Faecalicatena</taxon>
    </lineage>
</organism>
<name>A0A2Y9C685_9FIRM</name>
<sequence>MWFCDGFGDRRAGRGKIVKLSQYVLCGYLMHKMYSIKLTGTADSSKIKDSEAIMNKNSIKSDRAQIAAIIGGILLLFAAFFIAFSVQDQKQGENREGMIQEAARLDTSGLILEVGEDERSVRVNWYSNEKSDFELQYGIPSGDGEPDNYVSVPLSRRKGGVGGTFRYTANMTALEADSRYVYRILETGSGEMSRDYIYRTAQVEEMFTFLFAGDPQIGAEGTEEDSKKWDETLKKSVSLVPEASFIITAGDQTDSSDKKKANKQYLGFRSPDVLKELPAAVNRGNHEAGNDLYEKQFQREGQQGMEYSFLYKNVLFIALDSMSTEPVQQIEFFRNTVETYPADWIVVTMHYSLFSAGSHAYDHDIIRQREYFAPVFSECNVDLVLAGHDHSYMRTYYMNGLNSTGKDGGKKERGEVLYLTGGSSTGNKFYKKTKKEVGYDVFFLEDKIPVVTSVNVDGKTMTIRTFDMDSNEEIDFCEIRK</sequence>
<dbReference type="CDD" id="cd00838">
    <property type="entry name" value="MPP_superfamily"/>
    <property type="match status" value="1"/>
</dbReference>
<keyword evidence="2" id="KW-0472">Membrane</keyword>
<evidence type="ECO:0000259" key="4">
    <source>
        <dbReference type="Pfam" id="PF16656"/>
    </source>
</evidence>
<keyword evidence="2" id="KW-0812">Transmembrane</keyword>
<comment type="caution">
    <text evidence="5">The sequence shown here is derived from an EMBL/GenBank/DDBJ whole genome shotgun (WGS) entry which is preliminary data.</text>
</comment>
<dbReference type="PANTHER" id="PTHR45867">
    <property type="entry name" value="PURPLE ACID PHOSPHATASE"/>
    <property type="match status" value="1"/>
</dbReference>
<accession>A0A2Y9C685</accession>
<dbReference type="InterPro" id="IPR015914">
    <property type="entry name" value="PAPs_N"/>
</dbReference>
<dbReference type="Gene3D" id="3.60.21.10">
    <property type="match status" value="1"/>
</dbReference>
<gene>
    <name evidence="5" type="ORF">A8806_11442</name>
</gene>